<accession>A0A380N2L9</accession>
<proteinExistence type="predicted"/>
<sequence length="81" mass="8611">MAVVVDVAVGECACCDAIFAFVFYALGAGDELAFEVCMVSDLDLIAVIACVNTALFGNNSISLLLLSVFPICHLLPTTYFR</sequence>
<gene>
    <name evidence="1" type="ORF">NCTC10717_02291</name>
</gene>
<dbReference type="EMBL" id="UHIA01000004">
    <property type="protein sequence ID" value="SUO98536.1"/>
    <property type="molecule type" value="Genomic_DNA"/>
</dbReference>
<protein>
    <submittedName>
        <fullName evidence="1">Uncharacterized protein</fullName>
    </submittedName>
</protein>
<evidence type="ECO:0000313" key="2">
    <source>
        <dbReference type="Proteomes" id="UP000254575"/>
    </source>
</evidence>
<dbReference type="AlphaFoldDB" id="A0A380N2L9"/>
<reference evidence="1 2" key="1">
    <citation type="submission" date="2018-06" db="EMBL/GenBank/DDBJ databases">
        <authorList>
            <consortium name="Pathogen Informatics"/>
            <person name="Doyle S."/>
        </authorList>
    </citation>
    <scope>NUCLEOTIDE SEQUENCE [LARGE SCALE GENOMIC DNA]</scope>
    <source>
        <strain evidence="1 2">NCTC10717</strain>
    </source>
</reference>
<evidence type="ECO:0000313" key="1">
    <source>
        <dbReference type="EMBL" id="SUO98536.1"/>
    </source>
</evidence>
<organism evidence="1 2">
    <name type="scientific">Suttonella indologenes</name>
    <dbReference type="NCBI Taxonomy" id="13276"/>
    <lineage>
        <taxon>Bacteria</taxon>
        <taxon>Pseudomonadati</taxon>
        <taxon>Pseudomonadota</taxon>
        <taxon>Gammaproteobacteria</taxon>
        <taxon>Cardiobacteriales</taxon>
        <taxon>Cardiobacteriaceae</taxon>
        <taxon>Suttonella</taxon>
    </lineage>
</organism>
<keyword evidence="2" id="KW-1185">Reference proteome</keyword>
<dbReference type="Proteomes" id="UP000254575">
    <property type="component" value="Unassembled WGS sequence"/>
</dbReference>
<name>A0A380N2L9_9GAMM</name>